<protein>
    <submittedName>
        <fullName evidence="3">Helix-turn-helix domain-containing protein</fullName>
    </submittedName>
</protein>
<evidence type="ECO:0000256" key="1">
    <source>
        <dbReference type="ARBA" id="ARBA00023125"/>
    </source>
</evidence>
<keyword evidence="4" id="KW-1185">Reference proteome</keyword>
<dbReference type="Gene3D" id="1.10.260.40">
    <property type="entry name" value="lambda repressor-like DNA-binding domains"/>
    <property type="match status" value="1"/>
</dbReference>
<dbReference type="PANTHER" id="PTHR46797:SF1">
    <property type="entry name" value="METHYLPHOSPHONATE SYNTHASE"/>
    <property type="match status" value="1"/>
</dbReference>
<dbReference type="GO" id="GO:0003700">
    <property type="term" value="F:DNA-binding transcription factor activity"/>
    <property type="evidence" value="ECO:0007669"/>
    <property type="project" value="TreeGrafter"/>
</dbReference>
<evidence type="ECO:0000259" key="2">
    <source>
        <dbReference type="PROSITE" id="PS50943"/>
    </source>
</evidence>
<dbReference type="KEGG" id="ntn:D5366_11645"/>
<dbReference type="SMART" id="SM00530">
    <property type="entry name" value="HTH_XRE"/>
    <property type="match status" value="1"/>
</dbReference>
<dbReference type="EMBL" id="CP032486">
    <property type="protein sequence ID" value="QDH26064.1"/>
    <property type="molecule type" value="Genomic_DNA"/>
</dbReference>
<dbReference type="Pfam" id="PF01381">
    <property type="entry name" value="HTH_3"/>
    <property type="match status" value="1"/>
</dbReference>
<proteinExistence type="predicted"/>
<dbReference type="InterPro" id="IPR010982">
    <property type="entry name" value="Lambda_DNA-bd_dom_sf"/>
</dbReference>
<dbReference type="RefSeq" id="WP_141494005.1">
    <property type="nucleotide sequence ID" value="NZ_CP032486.1"/>
</dbReference>
<organism evidence="3 4">
    <name type="scientific">Neokomagataea tanensis</name>
    <dbReference type="NCBI Taxonomy" id="661191"/>
    <lineage>
        <taxon>Bacteria</taxon>
        <taxon>Pseudomonadati</taxon>
        <taxon>Pseudomonadota</taxon>
        <taxon>Alphaproteobacteria</taxon>
        <taxon>Acetobacterales</taxon>
        <taxon>Acetobacteraceae</taxon>
        <taxon>Neokomagataea</taxon>
    </lineage>
</organism>
<reference evidence="3 4" key="1">
    <citation type="submission" date="2018-09" db="EMBL/GenBank/DDBJ databases">
        <title>The complete genome sequence of Neokomagataea tanensis NBRC 106556(T).</title>
        <authorList>
            <person name="Chua K.-O."/>
            <person name="See-Too W.-S."/>
            <person name="Hong K.-W."/>
            <person name="Yin W.-F."/>
            <person name="Chan K.-G."/>
        </authorList>
    </citation>
    <scope>NUCLEOTIDE SEQUENCE [LARGE SCALE GENOMIC DNA]</scope>
    <source>
        <strain evidence="4">AH13 \ NBRC 106556</strain>
        <plasmid evidence="3 4">unnamed1</plasmid>
    </source>
</reference>
<dbReference type="Gene3D" id="2.60.120.10">
    <property type="entry name" value="Jelly Rolls"/>
    <property type="match status" value="1"/>
</dbReference>
<feature type="domain" description="HTH cro/C1-type" evidence="2">
    <location>
        <begin position="16"/>
        <end position="70"/>
    </location>
</feature>
<dbReference type="PANTHER" id="PTHR46797">
    <property type="entry name" value="HTH-TYPE TRANSCRIPTIONAL REGULATOR"/>
    <property type="match status" value="1"/>
</dbReference>
<dbReference type="InterPro" id="IPR014710">
    <property type="entry name" value="RmlC-like_jellyroll"/>
</dbReference>
<keyword evidence="1" id="KW-0238">DNA-binding</keyword>
<sequence>MTLDTRNPDKYFGAAVRLRRTQLGITLEQLADTCGVSAAALSRFERGLLSPSLRNALHIARGLDCDLSELVERATVKIIRSGENLRFFDEETGIERLALARPSSSIEVLRYKVPAKTRSKLFAAHQRGTREIFYMLTGSLEIHTELDDISLNEGDSAIIQVDQEHWFENKKNTVANFIIAISAG</sequence>
<geneLocation type="plasmid" evidence="3">
    <name>unnamed1</name>
</geneLocation>
<dbReference type="Pfam" id="PF07883">
    <property type="entry name" value="Cupin_2"/>
    <property type="match status" value="1"/>
</dbReference>
<evidence type="ECO:0000313" key="4">
    <source>
        <dbReference type="Proteomes" id="UP000317214"/>
    </source>
</evidence>
<accession>A0A4Y6V9N8</accession>
<dbReference type="InterPro" id="IPR050807">
    <property type="entry name" value="TransReg_Diox_bact_type"/>
</dbReference>
<name>A0A4Y6V9N8_9PROT</name>
<dbReference type="SUPFAM" id="SSF47413">
    <property type="entry name" value="lambda repressor-like DNA-binding domains"/>
    <property type="match status" value="1"/>
</dbReference>
<dbReference type="CDD" id="cd00093">
    <property type="entry name" value="HTH_XRE"/>
    <property type="match status" value="1"/>
</dbReference>
<dbReference type="OrthoDB" id="189170at2"/>
<evidence type="ECO:0000313" key="3">
    <source>
        <dbReference type="EMBL" id="QDH26064.1"/>
    </source>
</evidence>
<dbReference type="AlphaFoldDB" id="A0A4Y6V9N8"/>
<dbReference type="GO" id="GO:0003677">
    <property type="term" value="F:DNA binding"/>
    <property type="evidence" value="ECO:0007669"/>
    <property type="project" value="UniProtKB-KW"/>
</dbReference>
<keyword evidence="3" id="KW-0614">Plasmid</keyword>
<dbReference type="InterPro" id="IPR013096">
    <property type="entry name" value="Cupin_2"/>
</dbReference>
<dbReference type="Proteomes" id="UP000317214">
    <property type="component" value="Plasmid unnamed1"/>
</dbReference>
<gene>
    <name evidence="3" type="ORF">D5366_11645</name>
</gene>
<dbReference type="InterPro" id="IPR001387">
    <property type="entry name" value="Cro/C1-type_HTH"/>
</dbReference>
<dbReference type="GO" id="GO:0005829">
    <property type="term" value="C:cytosol"/>
    <property type="evidence" value="ECO:0007669"/>
    <property type="project" value="TreeGrafter"/>
</dbReference>
<dbReference type="InterPro" id="IPR011051">
    <property type="entry name" value="RmlC_Cupin_sf"/>
</dbReference>
<dbReference type="PROSITE" id="PS50943">
    <property type="entry name" value="HTH_CROC1"/>
    <property type="match status" value="1"/>
</dbReference>
<dbReference type="CDD" id="cd02209">
    <property type="entry name" value="cupin_XRE_C"/>
    <property type="match status" value="1"/>
</dbReference>
<dbReference type="SUPFAM" id="SSF51182">
    <property type="entry name" value="RmlC-like cupins"/>
    <property type="match status" value="1"/>
</dbReference>